<dbReference type="Gene3D" id="3.40.50.720">
    <property type="entry name" value="NAD(P)-binding Rossmann-like Domain"/>
    <property type="match status" value="1"/>
</dbReference>
<evidence type="ECO:0000259" key="4">
    <source>
        <dbReference type="Pfam" id="PF00725"/>
    </source>
</evidence>
<dbReference type="GO" id="GO:0010124">
    <property type="term" value="P:phenylacetate catabolic process"/>
    <property type="evidence" value="ECO:0007669"/>
    <property type="project" value="InterPro"/>
</dbReference>
<dbReference type="Pfam" id="PF18321">
    <property type="entry name" value="3HCDH_RFF"/>
    <property type="match status" value="1"/>
</dbReference>
<sequence length="505" mass="53546">MTALNKTERVAVIGAGAMGAGIAQVAAQAGHPVVLLDNRPGAAAQAIEGIDKQLGKRVESGKLSAESRSATVARLQAVEAIEALADCDLIIEAIVENLEVKRALFAQLEDICGEHCILASNTSSLSITSIAAKLKRPQRLLGLHFFNPAPVMALVEIVSGLASDPALAECLYDTAKAWGKKPVHTRSTPGFIVNRVARPFYAESLRLLQEGAADCPTLDALMREAGGFAMGAFELTDLIGHDVNYAVTCSVFDAYYQDTRFQPSLIQKELVDGGRFGRKSGQGFYSYAQGAERPQAAEITSSASVEACVVEGDLGFAQGLLPRLREQGINVIQRDGRGLLRVGDAVLALSDGRMACQRAKEDGLRNLILLDLAGDYATAKRIAISFAAGIDPLALEQGVALLQQAGLKVSLLSDSPALAVLRTVAMLANEAADALLQGVASAADIDLAMRAGVNYPQGPLAWADAVGLPHILAVLDNLQAAYGEERYRPSLLLRRRVAEGRNFHD</sequence>
<dbReference type="PANTHER" id="PTHR48075">
    <property type="entry name" value="3-HYDROXYACYL-COA DEHYDROGENASE FAMILY PROTEIN"/>
    <property type="match status" value="1"/>
</dbReference>
<dbReference type="FunFam" id="3.40.50.720:FF:000009">
    <property type="entry name" value="Fatty oxidation complex, alpha subunit"/>
    <property type="match status" value="1"/>
</dbReference>
<protein>
    <submittedName>
        <fullName evidence="7">3-hydroxyacyl-CoA dehydrogenase PaaC</fullName>
    </submittedName>
</protein>
<dbReference type="Gene3D" id="1.10.1040.10">
    <property type="entry name" value="N-(1-d-carboxylethyl)-l-norvaline Dehydrogenase, domain 2"/>
    <property type="match status" value="1"/>
</dbReference>
<dbReference type="PROSITE" id="PS00067">
    <property type="entry name" value="3HCDH"/>
    <property type="match status" value="1"/>
</dbReference>
<dbReference type="SUPFAM" id="SSF51735">
    <property type="entry name" value="NAD(P)-binding Rossmann-fold domains"/>
    <property type="match status" value="1"/>
</dbReference>
<dbReference type="Proteomes" id="UP000250299">
    <property type="component" value="Chromosome"/>
</dbReference>
<evidence type="ECO:0000259" key="6">
    <source>
        <dbReference type="Pfam" id="PF18321"/>
    </source>
</evidence>
<gene>
    <name evidence="7" type="primary">paaC</name>
    <name evidence="7" type="ORF">DKY63_10490</name>
</gene>
<dbReference type="NCBIfam" id="NF006124">
    <property type="entry name" value="PRK08268.1"/>
    <property type="match status" value="1"/>
</dbReference>
<dbReference type="InterPro" id="IPR036291">
    <property type="entry name" value="NAD(P)-bd_dom_sf"/>
</dbReference>
<feature type="domain" description="3-hydroxyacyl-CoA dehydrogenase NAD binding" evidence="5">
    <location>
        <begin position="10"/>
        <end position="186"/>
    </location>
</feature>
<dbReference type="RefSeq" id="WP_110964024.1">
    <property type="nucleotide sequence ID" value="NZ_CP029693.1"/>
</dbReference>
<dbReference type="GO" id="GO:0070403">
    <property type="term" value="F:NAD+ binding"/>
    <property type="evidence" value="ECO:0007669"/>
    <property type="project" value="InterPro"/>
</dbReference>
<dbReference type="InterPro" id="IPR006176">
    <property type="entry name" value="3-OHacyl-CoA_DH_NAD-bd"/>
</dbReference>
<feature type="domain" description="3-hydroxyacyl-CoA dehydrogenase C-terminal" evidence="4">
    <location>
        <begin position="190"/>
        <end position="287"/>
    </location>
</feature>
<dbReference type="GO" id="GO:0006635">
    <property type="term" value="P:fatty acid beta-oxidation"/>
    <property type="evidence" value="ECO:0007669"/>
    <property type="project" value="TreeGrafter"/>
</dbReference>
<dbReference type="SUPFAM" id="SSF48179">
    <property type="entry name" value="6-phosphogluconate dehydrogenase C-terminal domain-like"/>
    <property type="match status" value="2"/>
</dbReference>
<dbReference type="EMBL" id="CP029693">
    <property type="protein sequence ID" value="AWY40298.1"/>
    <property type="molecule type" value="Genomic_DNA"/>
</dbReference>
<evidence type="ECO:0000313" key="8">
    <source>
        <dbReference type="Proteomes" id="UP000250299"/>
    </source>
</evidence>
<feature type="domain" description="3-hydroxyacyl-CoA dehydrogenase C-terminal" evidence="4">
    <location>
        <begin position="420"/>
        <end position="501"/>
    </location>
</feature>
<dbReference type="InterPro" id="IPR006108">
    <property type="entry name" value="3HC_DH_C"/>
</dbReference>
<dbReference type="Pfam" id="PF02737">
    <property type="entry name" value="3HCDH_N"/>
    <property type="match status" value="1"/>
</dbReference>
<name>A0A2Z4RJ28_PSEPU</name>
<dbReference type="InterPro" id="IPR008927">
    <property type="entry name" value="6-PGluconate_DH-like_C_sf"/>
</dbReference>
<dbReference type="AlphaFoldDB" id="A0A2Z4RJ28"/>
<comment type="similarity">
    <text evidence="1">Belongs to the 3-hydroxyacyl-CoA dehydrogenase family.</text>
</comment>
<dbReference type="InterPro" id="IPR041040">
    <property type="entry name" value="3HCDH_RFF"/>
</dbReference>
<evidence type="ECO:0000313" key="7">
    <source>
        <dbReference type="EMBL" id="AWY40298.1"/>
    </source>
</evidence>
<feature type="domain" description="3-hydroxybutyryl-CoA dehydrogenase reduced Rossmann-fold" evidence="6">
    <location>
        <begin position="347"/>
        <end position="416"/>
    </location>
</feature>
<dbReference type="OrthoDB" id="5389341at2"/>
<evidence type="ECO:0000256" key="1">
    <source>
        <dbReference type="ARBA" id="ARBA00009463"/>
    </source>
</evidence>
<evidence type="ECO:0000259" key="5">
    <source>
        <dbReference type="Pfam" id="PF02737"/>
    </source>
</evidence>
<keyword evidence="3" id="KW-0520">NAD</keyword>
<dbReference type="Gene3D" id="1.10.1040.50">
    <property type="match status" value="1"/>
</dbReference>
<dbReference type="NCBIfam" id="TIGR02279">
    <property type="entry name" value="PaaC-3OHAcCoADH"/>
    <property type="match status" value="1"/>
</dbReference>
<evidence type="ECO:0000256" key="2">
    <source>
        <dbReference type="ARBA" id="ARBA00023002"/>
    </source>
</evidence>
<accession>A0A2Z4RJ28</accession>
<dbReference type="InterPro" id="IPR013328">
    <property type="entry name" value="6PGD_dom2"/>
</dbReference>
<dbReference type="Pfam" id="PF00725">
    <property type="entry name" value="3HCDH"/>
    <property type="match status" value="2"/>
</dbReference>
<proteinExistence type="inferred from homology"/>
<evidence type="ECO:0000256" key="3">
    <source>
        <dbReference type="ARBA" id="ARBA00023027"/>
    </source>
</evidence>
<organism evidence="7 8">
    <name type="scientific">Pseudomonas putida</name>
    <name type="common">Arthrobacter siderocapsulatus</name>
    <dbReference type="NCBI Taxonomy" id="303"/>
    <lineage>
        <taxon>Bacteria</taxon>
        <taxon>Pseudomonadati</taxon>
        <taxon>Pseudomonadota</taxon>
        <taxon>Gammaproteobacteria</taxon>
        <taxon>Pseudomonadales</taxon>
        <taxon>Pseudomonadaceae</taxon>
        <taxon>Pseudomonas</taxon>
    </lineage>
</organism>
<dbReference type="GO" id="GO:0008691">
    <property type="term" value="F:3-hydroxybutyryl-CoA dehydrogenase activity"/>
    <property type="evidence" value="ECO:0007669"/>
    <property type="project" value="InterPro"/>
</dbReference>
<dbReference type="InterPro" id="IPR011967">
    <property type="entry name" value="3-OHacyl-CoA_DH_PaaH"/>
</dbReference>
<dbReference type="PANTHER" id="PTHR48075:SF5">
    <property type="entry name" value="3-HYDROXYBUTYRYL-COA DEHYDROGENASE"/>
    <property type="match status" value="1"/>
</dbReference>
<keyword evidence="2" id="KW-0560">Oxidoreductase</keyword>
<reference evidence="7 8" key="1">
    <citation type="submission" date="2018-05" db="EMBL/GenBank/DDBJ databases">
        <title>Whole genome sequence of Pseudomonas putida JBC17.</title>
        <authorList>
            <person name="Lee Y.H."/>
            <person name="David K."/>
        </authorList>
    </citation>
    <scope>NUCLEOTIDE SEQUENCE [LARGE SCALE GENOMIC DNA]</scope>
    <source>
        <strain evidence="7 8">JBC17</strain>
    </source>
</reference>
<dbReference type="InterPro" id="IPR006180">
    <property type="entry name" value="3-OHacyl-CoA_DH_CS"/>
</dbReference>